<keyword evidence="7" id="KW-0378">Hydrolase</keyword>
<dbReference type="SUPFAM" id="SSF52540">
    <property type="entry name" value="P-loop containing nucleoside triphosphate hydrolases"/>
    <property type="match status" value="1"/>
</dbReference>
<dbReference type="GO" id="GO:0005524">
    <property type="term" value="F:ATP binding"/>
    <property type="evidence" value="ECO:0007669"/>
    <property type="project" value="UniProtKB-KW"/>
</dbReference>
<protein>
    <submittedName>
        <fullName evidence="7">L-cystine import ATP-binding protein TcyC</fullName>
        <ecNumber evidence="7">3.6.3.-</ecNumber>
    </submittedName>
</protein>
<dbReference type="KEGG" id="acij:JS278_00269"/>
<dbReference type="Gene3D" id="3.40.50.300">
    <property type="entry name" value="P-loop containing nucleotide triphosphate hydrolases"/>
    <property type="match status" value="1"/>
</dbReference>
<dbReference type="Pfam" id="PF00005">
    <property type="entry name" value="ABC_tran"/>
    <property type="match status" value="1"/>
</dbReference>
<keyword evidence="4 7" id="KW-0067">ATP-binding</keyword>
<evidence type="ECO:0000256" key="2">
    <source>
        <dbReference type="ARBA" id="ARBA00022448"/>
    </source>
</evidence>
<evidence type="ECO:0000313" key="8">
    <source>
        <dbReference type="Proteomes" id="UP000251995"/>
    </source>
</evidence>
<feature type="region of interest" description="Disordered" evidence="5">
    <location>
        <begin position="231"/>
        <end position="254"/>
    </location>
</feature>
<dbReference type="PROSITE" id="PS50893">
    <property type="entry name" value="ABC_TRANSPORTER_2"/>
    <property type="match status" value="1"/>
</dbReference>
<dbReference type="PANTHER" id="PTHR43166">
    <property type="entry name" value="AMINO ACID IMPORT ATP-BINDING PROTEIN"/>
    <property type="match status" value="1"/>
</dbReference>
<organism evidence="7 8">
    <name type="scientific">Acidipropionibacterium virtanenii</name>
    <dbReference type="NCBI Taxonomy" id="2057246"/>
    <lineage>
        <taxon>Bacteria</taxon>
        <taxon>Bacillati</taxon>
        <taxon>Actinomycetota</taxon>
        <taxon>Actinomycetes</taxon>
        <taxon>Propionibacteriales</taxon>
        <taxon>Propionibacteriaceae</taxon>
        <taxon>Acidipropionibacterium</taxon>
    </lineage>
</organism>
<dbReference type="PANTHER" id="PTHR43166:SF35">
    <property type="entry name" value="L-CYSTINE IMPORT ATP-BINDING PROTEIN TCYN"/>
    <property type="match status" value="1"/>
</dbReference>
<evidence type="ECO:0000259" key="6">
    <source>
        <dbReference type="PROSITE" id="PS50893"/>
    </source>
</evidence>
<dbReference type="InterPro" id="IPR017871">
    <property type="entry name" value="ABC_transporter-like_CS"/>
</dbReference>
<evidence type="ECO:0000313" key="7">
    <source>
        <dbReference type="EMBL" id="AXE37466.1"/>
    </source>
</evidence>
<dbReference type="Proteomes" id="UP000251995">
    <property type="component" value="Chromosome"/>
</dbReference>
<keyword evidence="8" id="KW-1185">Reference proteome</keyword>
<proteinExistence type="predicted"/>
<dbReference type="InterPro" id="IPR003593">
    <property type="entry name" value="AAA+_ATPase"/>
</dbReference>
<dbReference type="EC" id="3.6.3.-" evidence="7"/>
<evidence type="ECO:0000256" key="3">
    <source>
        <dbReference type="ARBA" id="ARBA00022741"/>
    </source>
</evidence>
<evidence type="ECO:0000256" key="1">
    <source>
        <dbReference type="ARBA" id="ARBA00004202"/>
    </source>
</evidence>
<reference evidence="7 8" key="1">
    <citation type="submission" date="2017-12" db="EMBL/GenBank/DDBJ databases">
        <title>The whole genome sequence of the Acidipropionibacterium virtanenii sp. nov. type strain JS278.</title>
        <authorList>
            <person name="Laine P."/>
            <person name="Deptula P."/>
            <person name="Varmanen P."/>
            <person name="Auvinen P."/>
        </authorList>
    </citation>
    <scope>NUCLEOTIDE SEQUENCE [LARGE SCALE GENOMIC DNA]</scope>
    <source>
        <strain evidence="7 8">JS278</strain>
    </source>
</reference>
<comment type="subcellular location">
    <subcellularLocation>
        <location evidence="1">Cell membrane</location>
        <topology evidence="1">Peripheral membrane protein</topology>
    </subcellularLocation>
</comment>
<name>A0A344UQB8_9ACTN</name>
<evidence type="ECO:0000256" key="4">
    <source>
        <dbReference type="ARBA" id="ARBA00022840"/>
    </source>
</evidence>
<dbReference type="SMART" id="SM00382">
    <property type="entry name" value="AAA"/>
    <property type="match status" value="1"/>
</dbReference>
<dbReference type="InterPro" id="IPR050086">
    <property type="entry name" value="MetN_ABC_transporter-like"/>
</dbReference>
<keyword evidence="3" id="KW-0547">Nucleotide-binding</keyword>
<dbReference type="AlphaFoldDB" id="A0A344UQB8"/>
<feature type="domain" description="ABC transporter" evidence="6">
    <location>
        <begin position="21"/>
        <end position="253"/>
    </location>
</feature>
<dbReference type="OrthoDB" id="4425833at2"/>
<dbReference type="GO" id="GO:0016887">
    <property type="term" value="F:ATP hydrolysis activity"/>
    <property type="evidence" value="ECO:0007669"/>
    <property type="project" value="InterPro"/>
</dbReference>
<dbReference type="EMBL" id="CP025198">
    <property type="protein sequence ID" value="AXE37466.1"/>
    <property type="molecule type" value="Genomic_DNA"/>
</dbReference>
<keyword evidence="2" id="KW-0813">Transport</keyword>
<accession>A0A344UQB8</accession>
<dbReference type="InterPro" id="IPR003439">
    <property type="entry name" value="ABC_transporter-like_ATP-bd"/>
</dbReference>
<gene>
    <name evidence="7" type="primary">tcyC</name>
    <name evidence="7" type="ORF">JS278_00269</name>
</gene>
<dbReference type="InterPro" id="IPR027417">
    <property type="entry name" value="P-loop_NTPase"/>
</dbReference>
<evidence type="ECO:0000256" key="5">
    <source>
        <dbReference type="SAM" id="MobiDB-lite"/>
    </source>
</evidence>
<dbReference type="RefSeq" id="WP_114043618.1">
    <property type="nucleotide sequence ID" value="NZ_CP025198.1"/>
</dbReference>
<dbReference type="PROSITE" id="PS00211">
    <property type="entry name" value="ABC_TRANSPORTER_1"/>
    <property type="match status" value="1"/>
</dbReference>
<sequence length="254" mass="27131">MTAITTTAATTTSLKDAPFTLTATGLTKTFGNRTLWDGFSFTAESGTMTAITGPSGAGKTTLLNCVGLLEGFDAGQIVYGPWSFTGGPRHHVGARERSCLREVLGFLFQNYGLVETWNVRRNLMVPLRNRRGLTSRARDSMIAQALERVGLPGTQTTMIYTLSGGEQQRVALARLILKNPSVVLADEPTSALDHANRDLVLGVLRQLADDGALVLIATHSDHVADRCTGQVGLSPADQERRHGAGQRPAATSPS</sequence>
<dbReference type="GO" id="GO:0005886">
    <property type="term" value="C:plasma membrane"/>
    <property type="evidence" value="ECO:0007669"/>
    <property type="project" value="UniProtKB-SubCell"/>
</dbReference>